<evidence type="ECO:0000313" key="4">
    <source>
        <dbReference type="Proteomes" id="UP000249396"/>
    </source>
</evidence>
<dbReference type="EMBL" id="QJPH01000348">
    <property type="protein sequence ID" value="PZN76913.1"/>
    <property type="molecule type" value="Genomic_DNA"/>
</dbReference>
<accession>A0A2W4R072</accession>
<evidence type="ECO:0000313" key="3">
    <source>
        <dbReference type="EMBL" id="PZN76913.1"/>
    </source>
</evidence>
<reference evidence="3 4" key="1">
    <citation type="journal article" date="2018" name="Aquat. Microb. Ecol.">
        <title>Gammaproteobacterial methanotrophs dominate.</title>
        <authorList>
            <person name="Rissanen A.J."/>
            <person name="Saarenheimo J."/>
            <person name="Tiirola M."/>
            <person name="Peura S."/>
            <person name="Aalto S.L."/>
            <person name="Karvinen A."/>
            <person name="Nykanen H."/>
        </authorList>
    </citation>
    <scope>NUCLEOTIDE SEQUENCE [LARGE SCALE GENOMIC DNA]</scope>
    <source>
        <strain evidence="3">AMbin10</strain>
    </source>
</reference>
<gene>
    <name evidence="3" type="ORF">DM484_15630</name>
</gene>
<dbReference type="AlphaFoldDB" id="A0A2W4R072"/>
<feature type="transmembrane region" description="Helical" evidence="2">
    <location>
        <begin position="25"/>
        <end position="49"/>
    </location>
</feature>
<name>A0A2W4R072_9GAMM</name>
<keyword evidence="2" id="KW-0472">Membrane</keyword>
<keyword evidence="2" id="KW-0812">Transmembrane</keyword>
<evidence type="ECO:0000256" key="2">
    <source>
        <dbReference type="SAM" id="Phobius"/>
    </source>
</evidence>
<keyword evidence="2" id="KW-1133">Transmembrane helix</keyword>
<feature type="region of interest" description="Disordered" evidence="1">
    <location>
        <begin position="1"/>
        <end position="20"/>
    </location>
</feature>
<sequence length="70" mass="7811">MISNNESTKTEMDCPRKSRTIPPQITLPSWGLAFLLGVPSWGLAFLLGVPSPSLAFGWDVLYWISPNYIE</sequence>
<protein>
    <submittedName>
        <fullName evidence="3">Uncharacterized protein</fullName>
    </submittedName>
</protein>
<comment type="caution">
    <text evidence="3">The sequence shown here is derived from an EMBL/GenBank/DDBJ whole genome shotgun (WGS) entry which is preliminary data.</text>
</comment>
<proteinExistence type="predicted"/>
<dbReference type="Proteomes" id="UP000249396">
    <property type="component" value="Unassembled WGS sequence"/>
</dbReference>
<organism evidence="3 4">
    <name type="scientific">Candidatus Methylumidiphilus alinenensis</name>
    <dbReference type="NCBI Taxonomy" id="2202197"/>
    <lineage>
        <taxon>Bacteria</taxon>
        <taxon>Pseudomonadati</taxon>
        <taxon>Pseudomonadota</taxon>
        <taxon>Gammaproteobacteria</taxon>
        <taxon>Methylococcales</taxon>
        <taxon>Candidatus Methylumidiphilus</taxon>
    </lineage>
</organism>
<evidence type="ECO:0000256" key="1">
    <source>
        <dbReference type="SAM" id="MobiDB-lite"/>
    </source>
</evidence>